<feature type="transmembrane region" description="Helical" evidence="1">
    <location>
        <begin position="82"/>
        <end position="103"/>
    </location>
</feature>
<keyword evidence="3" id="KW-1185">Reference proteome</keyword>
<dbReference type="Proteomes" id="UP000188729">
    <property type="component" value="Unassembled WGS sequence"/>
</dbReference>
<evidence type="ECO:0008006" key="4">
    <source>
        <dbReference type="Google" id="ProtNLM"/>
    </source>
</evidence>
<dbReference type="STRING" id="1915074.SPHI_06240"/>
<dbReference type="OrthoDB" id="7579549at2"/>
<accession>A0A1V2EXG1</accession>
<evidence type="ECO:0000313" key="3">
    <source>
        <dbReference type="Proteomes" id="UP000188729"/>
    </source>
</evidence>
<proteinExistence type="predicted"/>
<keyword evidence="1" id="KW-0812">Transmembrane</keyword>
<organism evidence="2 3">
    <name type="scientific">Sphingomonas jeddahensis</name>
    <dbReference type="NCBI Taxonomy" id="1915074"/>
    <lineage>
        <taxon>Bacteria</taxon>
        <taxon>Pseudomonadati</taxon>
        <taxon>Pseudomonadota</taxon>
        <taxon>Alphaproteobacteria</taxon>
        <taxon>Sphingomonadales</taxon>
        <taxon>Sphingomonadaceae</taxon>
        <taxon>Sphingomonas</taxon>
    </lineage>
</organism>
<keyword evidence="1" id="KW-0472">Membrane</keyword>
<reference evidence="2 3" key="1">
    <citation type="submission" date="2016-11" db="EMBL/GenBank/DDBJ databases">
        <title>Genome sequence of Sphingomonas jeddahensis G39.</title>
        <authorList>
            <person name="Poehlein A."/>
            <person name="Wuebbeler J.H."/>
            <person name="Steinbuechel A."/>
            <person name="Daniel R."/>
        </authorList>
    </citation>
    <scope>NUCLEOTIDE SEQUENCE [LARGE SCALE GENOMIC DNA]</scope>
    <source>
        <strain evidence="2 3">G39</strain>
    </source>
</reference>
<dbReference type="InterPro" id="IPR009937">
    <property type="entry name" value="Phage_holin_3_6"/>
</dbReference>
<dbReference type="EMBL" id="MPSB01000002">
    <property type="protein sequence ID" value="ONF97187.1"/>
    <property type="molecule type" value="Genomic_DNA"/>
</dbReference>
<name>A0A1V2EXG1_9SPHN</name>
<evidence type="ECO:0000256" key="1">
    <source>
        <dbReference type="SAM" id="Phobius"/>
    </source>
</evidence>
<sequence>MRGERADLEEAGIGQLVSQLATDAREAAQAEVALVKARAGFAVTRYKWAVVYFGAAAVLALAALIALLVGLIMALAPLIGPGWATLAVVAGVLAVATILGLMGKAQLSKKVIS</sequence>
<gene>
    <name evidence="2" type="ORF">SPHI_06240</name>
</gene>
<dbReference type="RefSeq" id="WP_076743417.1">
    <property type="nucleotide sequence ID" value="NZ_MPSB01000002.1"/>
</dbReference>
<dbReference type="AlphaFoldDB" id="A0A1V2EXG1"/>
<evidence type="ECO:0000313" key="2">
    <source>
        <dbReference type="EMBL" id="ONF97187.1"/>
    </source>
</evidence>
<dbReference type="Pfam" id="PF07332">
    <property type="entry name" value="Phage_holin_3_6"/>
    <property type="match status" value="1"/>
</dbReference>
<protein>
    <recommendedName>
        <fullName evidence="4">Holin-X, holin superfamily III</fullName>
    </recommendedName>
</protein>
<keyword evidence="1" id="KW-1133">Transmembrane helix</keyword>
<feature type="transmembrane region" description="Helical" evidence="1">
    <location>
        <begin position="48"/>
        <end position="76"/>
    </location>
</feature>
<comment type="caution">
    <text evidence="2">The sequence shown here is derived from an EMBL/GenBank/DDBJ whole genome shotgun (WGS) entry which is preliminary data.</text>
</comment>